<dbReference type="InterPro" id="IPR001307">
    <property type="entry name" value="Thiosulphate_STrfase_CS"/>
</dbReference>
<accession>A0ABR9QMG4</accession>
<dbReference type="PROSITE" id="PS00380">
    <property type="entry name" value="RHODANESE_1"/>
    <property type="match status" value="1"/>
</dbReference>
<keyword evidence="1" id="KW-0812">Transmembrane</keyword>
<dbReference type="InterPro" id="IPR036873">
    <property type="entry name" value="Rhodanese-like_dom_sf"/>
</dbReference>
<dbReference type="RefSeq" id="WP_193538590.1">
    <property type="nucleotide sequence ID" value="NZ_JADCLJ010000023.1"/>
</dbReference>
<protein>
    <submittedName>
        <fullName evidence="3">Rhodanese-like domain-containing protein</fullName>
    </submittedName>
</protein>
<evidence type="ECO:0000259" key="2">
    <source>
        <dbReference type="PROSITE" id="PS50206"/>
    </source>
</evidence>
<dbReference type="PANTHER" id="PTHR43031">
    <property type="entry name" value="FAD-DEPENDENT OXIDOREDUCTASE"/>
    <property type="match status" value="1"/>
</dbReference>
<evidence type="ECO:0000313" key="3">
    <source>
        <dbReference type="EMBL" id="MBE4909681.1"/>
    </source>
</evidence>
<keyword evidence="1" id="KW-0472">Membrane</keyword>
<keyword evidence="1" id="KW-1133">Transmembrane helix</keyword>
<organism evidence="3 4">
    <name type="scientific">Litchfieldia luteola</name>
    <dbReference type="NCBI Taxonomy" id="682179"/>
    <lineage>
        <taxon>Bacteria</taxon>
        <taxon>Bacillati</taxon>
        <taxon>Bacillota</taxon>
        <taxon>Bacilli</taxon>
        <taxon>Bacillales</taxon>
        <taxon>Bacillaceae</taxon>
        <taxon>Litchfieldia</taxon>
    </lineage>
</organism>
<feature type="transmembrane region" description="Helical" evidence="1">
    <location>
        <begin position="6"/>
        <end position="23"/>
    </location>
</feature>
<feature type="domain" description="Rhodanese" evidence="2">
    <location>
        <begin position="43"/>
        <end position="128"/>
    </location>
</feature>
<dbReference type="CDD" id="cd00158">
    <property type="entry name" value="RHOD"/>
    <property type="match status" value="1"/>
</dbReference>
<dbReference type="PANTHER" id="PTHR43031:SF1">
    <property type="entry name" value="PYRIDINE NUCLEOTIDE-DISULPHIDE OXIDOREDUCTASE"/>
    <property type="match status" value="1"/>
</dbReference>
<dbReference type="Pfam" id="PF00581">
    <property type="entry name" value="Rhodanese"/>
    <property type="match status" value="1"/>
</dbReference>
<dbReference type="SUPFAM" id="SSF52821">
    <property type="entry name" value="Rhodanese/Cell cycle control phosphatase"/>
    <property type="match status" value="1"/>
</dbReference>
<keyword evidence="4" id="KW-1185">Reference proteome</keyword>
<sequence>MDFSTIINIVLLGLLIGIAVYRFKPVKGLRNLNEQEMKDKIESTKSLSIIDVREPYEYNVKHIPGAINVPLSKLKWRKVDVPTDKEIVVYCQTGIRSKQAARLIMKRHKMNEISQLSGGFFSWKGETSHNRKAVK</sequence>
<evidence type="ECO:0000256" key="1">
    <source>
        <dbReference type="SAM" id="Phobius"/>
    </source>
</evidence>
<dbReference type="EMBL" id="JADCLJ010000023">
    <property type="protein sequence ID" value="MBE4909681.1"/>
    <property type="molecule type" value="Genomic_DNA"/>
</dbReference>
<dbReference type="InterPro" id="IPR050229">
    <property type="entry name" value="GlpE_sulfurtransferase"/>
</dbReference>
<dbReference type="SMART" id="SM00450">
    <property type="entry name" value="RHOD"/>
    <property type="match status" value="1"/>
</dbReference>
<dbReference type="PROSITE" id="PS50206">
    <property type="entry name" value="RHODANESE_3"/>
    <property type="match status" value="1"/>
</dbReference>
<reference evidence="3 4" key="1">
    <citation type="submission" date="2020-10" db="EMBL/GenBank/DDBJ databases">
        <title>Bacillus sp. HD4P25, an endophyte from a halophyte.</title>
        <authorList>
            <person name="Sun J.-Q."/>
        </authorList>
    </citation>
    <scope>NUCLEOTIDE SEQUENCE [LARGE SCALE GENOMIC DNA]</scope>
    <source>
        <strain evidence="3 4">YIM 93174</strain>
    </source>
</reference>
<gene>
    <name evidence="3" type="ORF">IMZ08_16685</name>
</gene>
<dbReference type="Proteomes" id="UP001516662">
    <property type="component" value="Unassembled WGS sequence"/>
</dbReference>
<name>A0ABR9QMG4_9BACI</name>
<comment type="caution">
    <text evidence="3">The sequence shown here is derived from an EMBL/GenBank/DDBJ whole genome shotgun (WGS) entry which is preliminary data.</text>
</comment>
<dbReference type="Gene3D" id="3.40.250.10">
    <property type="entry name" value="Rhodanese-like domain"/>
    <property type="match status" value="1"/>
</dbReference>
<proteinExistence type="predicted"/>
<evidence type="ECO:0000313" key="4">
    <source>
        <dbReference type="Proteomes" id="UP001516662"/>
    </source>
</evidence>
<dbReference type="InterPro" id="IPR001763">
    <property type="entry name" value="Rhodanese-like_dom"/>
</dbReference>